<sequence>MRKSIKSNAPLILLDIELLLKICSLLQEDGFIDLFFLIQVWFPFQTTETVNMVLNNLDWSKVHEVVEPFKNLECRVFNNFVKHCVKIGVKGGLCYYACRKLIRGKNPTHHLQVLRDISSDDNLSFLAYCVFQSLYDPSTLRPNANLLHQKVSTDPDFRSGLKNNCITLKGRYRKYNRTFGRPDVFPQDGICSSHVSGLEHNMDPHRLGCRFRQIISASCSECMILMIISKFLEVIRSIKYVFLLLK</sequence>
<protein>
    <submittedName>
        <fullName evidence="1">Uncharacterized protein</fullName>
    </submittedName>
</protein>
<dbReference type="Proteomes" id="UP000077755">
    <property type="component" value="Chromosome 5"/>
</dbReference>
<reference evidence="1" key="1">
    <citation type="journal article" date="2016" name="Nat. Genet.">
        <title>A high-quality carrot genome assembly provides new insights into carotenoid accumulation and asterid genome evolution.</title>
        <authorList>
            <person name="Iorizzo M."/>
            <person name="Ellison S."/>
            <person name="Senalik D."/>
            <person name="Zeng P."/>
            <person name="Satapoomin P."/>
            <person name="Huang J."/>
            <person name="Bowman M."/>
            <person name="Iovene M."/>
            <person name="Sanseverino W."/>
            <person name="Cavagnaro P."/>
            <person name="Yildiz M."/>
            <person name="Macko-Podgorni A."/>
            <person name="Moranska E."/>
            <person name="Grzebelus E."/>
            <person name="Grzebelus D."/>
            <person name="Ashrafi H."/>
            <person name="Zheng Z."/>
            <person name="Cheng S."/>
            <person name="Spooner D."/>
            <person name="Van Deynze A."/>
            <person name="Simon P."/>
        </authorList>
    </citation>
    <scope>NUCLEOTIDE SEQUENCE [LARGE SCALE GENOMIC DNA]</scope>
    <source>
        <tissue evidence="1">Leaf</tissue>
    </source>
</reference>
<evidence type="ECO:0000313" key="2">
    <source>
        <dbReference type="EMBL" id="WOH01234.1"/>
    </source>
</evidence>
<gene>
    <name evidence="1" type="ORF">DCAR_018004</name>
    <name evidence="2" type="ORF">DCAR_0520615</name>
</gene>
<reference evidence="2" key="2">
    <citation type="submission" date="2022-03" db="EMBL/GenBank/DDBJ databases">
        <title>Draft title - Genomic analysis of global carrot germplasm unveils the trajectory of domestication and the origin of high carotenoid orange carrot.</title>
        <authorList>
            <person name="Iorizzo M."/>
            <person name="Ellison S."/>
            <person name="Senalik D."/>
            <person name="Macko-Podgorni A."/>
            <person name="Grzebelus D."/>
            <person name="Bostan H."/>
            <person name="Rolling W."/>
            <person name="Curaba J."/>
            <person name="Simon P."/>
        </authorList>
    </citation>
    <scope>NUCLEOTIDE SEQUENCE</scope>
    <source>
        <tissue evidence="2">Leaf</tissue>
    </source>
</reference>
<dbReference type="EMBL" id="LNRQ01000005">
    <property type="protein sequence ID" value="KZM94762.1"/>
    <property type="molecule type" value="Genomic_DNA"/>
</dbReference>
<keyword evidence="3" id="KW-1185">Reference proteome</keyword>
<proteinExistence type="predicted"/>
<dbReference type="EMBL" id="CP093347">
    <property type="protein sequence ID" value="WOH01234.1"/>
    <property type="molecule type" value="Genomic_DNA"/>
</dbReference>
<name>A0A162A1M4_DAUCS</name>
<evidence type="ECO:0000313" key="3">
    <source>
        <dbReference type="Proteomes" id="UP000077755"/>
    </source>
</evidence>
<accession>A0A162A1M4</accession>
<dbReference type="Gramene" id="KZM94762">
    <property type="protein sequence ID" value="KZM94762"/>
    <property type="gene ID" value="DCAR_018004"/>
</dbReference>
<organism evidence="1">
    <name type="scientific">Daucus carota subsp. sativus</name>
    <name type="common">Carrot</name>
    <dbReference type="NCBI Taxonomy" id="79200"/>
    <lineage>
        <taxon>Eukaryota</taxon>
        <taxon>Viridiplantae</taxon>
        <taxon>Streptophyta</taxon>
        <taxon>Embryophyta</taxon>
        <taxon>Tracheophyta</taxon>
        <taxon>Spermatophyta</taxon>
        <taxon>Magnoliopsida</taxon>
        <taxon>eudicotyledons</taxon>
        <taxon>Gunneridae</taxon>
        <taxon>Pentapetalae</taxon>
        <taxon>asterids</taxon>
        <taxon>campanulids</taxon>
        <taxon>Apiales</taxon>
        <taxon>Apiaceae</taxon>
        <taxon>Apioideae</taxon>
        <taxon>Scandiceae</taxon>
        <taxon>Daucinae</taxon>
        <taxon>Daucus</taxon>
        <taxon>Daucus sect. Daucus</taxon>
    </lineage>
</organism>
<evidence type="ECO:0000313" key="1">
    <source>
        <dbReference type="EMBL" id="KZM94762.1"/>
    </source>
</evidence>
<dbReference type="AlphaFoldDB" id="A0A162A1M4"/>